<dbReference type="InterPro" id="IPR004609">
    <property type="entry name" value="ATP-dep_DNA_helicase_RecG"/>
</dbReference>
<dbReference type="EMBL" id="JBBMFF010000053">
    <property type="protein sequence ID" value="MEQ2509769.1"/>
    <property type="molecule type" value="Genomic_DNA"/>
</dbReference>
<evidence type="ECO:0000259" key="17">
    <source>
        <dbReference type="PROSITE" id="PS51194"/>
    </source>
</evidence>
<keyword evidence="9 15" id="KW-0233">DNA recombination</keyword>
<keyword evidence="7 15" id="KW-0067">ATP-binding</keyword>
<evidence type="ECO:0000256" key="9">
    <source>
        <dbReference type="ARBA" id="ARBA00023172"/>
    </source>
</evidence>
<comment type="catalytic activity">
    <reaction evidence="12 15">
        <text>Couples ATP hydrolysis with the unwinding of duplex DNA by translocating in the 3'-5' direction.</text>
        <dbReference type="EC" id="5.6.2.4"/>
    </reaction>
</comment>
<keyword evidence="11" id="KW-0413">Isomerase</keyword>
<evidence type="ECO:0000313" key="18">
    <source>
        <dbReference type="EMBL" id="MEQ2509769.1"/>
    </source>
</evidence>
<evidence type="ECO:0000256" key="14">
    <source>
        <dbReference type="ARBA" id="ARBA00048988"/>
    </source>
</evidence>
<dbReference type="SMART" id="SM00490">
    <property type="entry name" value="HELICc"/>
    <property type="match status" value="1"/>
</dbReference>
<name>A0ABV1G328_9FIRM</name>
<sequence length="688" mass="74159">MEKPVTLDAPLTSLPGIGPQRAALFARLNVRTVGELLRLYPRTYEDRTRLVSVASLEAGTPACFEAAVVTTPRTNRIPKPGSRMLEVTKFTVADDTGRLNLTFFNAAHSAGALRVGERYCFYGVLTGDFAAYGMTNPLFEPCDGPARVTRRILPVYPLTAGLTNSMVLRAQAQAVSRCAGLLPETLPPELLRRYGLCGAAEACREIHCPTSAAALGRAQRRLVFEEFFLFSAALAIVRSRRTAHSCPAWQTELTPFFAALPFRLTGAQQRAVDDICADVRTGRPMSRLVQGDVGSGKTMVAAAAACLAAKNGVQTALLAPTEILARQHFDRLAPLFEGLGIRTVLLTGQMGAAQKRSAREAAELGLADVVIGTHALLTEQTRFARLGMVIADEQHRFGVAQRAALCAKGTQPHLLLLSATPIPRTLALIVYGDLDVSVVDELPPGREPVETFLVDERYRARLNAFVRKQAAEGHQSFIVCPAVEDDGGDGGETLKAAEQWAQTLQDYVFPNLRVALLHGKMKGAEKEAVMASFAAGEADILVATTVIEVGVDVPNATLMVIENADRFGLSQLHQLRGRVGRGSAKAWCVLVSDNKNTETRQRLRTLCGTNDGFRIAEADLQQRGPGDFFGSRQHGLPVFRVGDLATDLAVLRQAQEAAAQLISQDRPLPSPLAQAIESLLAGNADTLN</sequence>
<organism evidence="18 19">
    <name type="scientific">Faecousia intestinalis</name>
    <dbReference type="NCBI Taxonomy" id="3133167"/>
    <lineage>
        <taxon>Bacteria</taxon>
        <taxon>Bacillati</taxon>
        <taxon>Bacillota</taxon>
        <taxon>Clostridia</taxon>
        <taxon>Eubacteriales</taxon>
        <taxon>Oscillospiraceae</taxon>
        <taxon>Faecousia</taxon>
    </lineage>
</organism>
<dbReference type="InterPro" id="IPR011545">
    <property type="entry name" value="DEAD/DEAH_box_helicase_dom"/>
</dbReference>
<dbReference type="InterPro" id="IPR001650">
    <property type="entry name" value="Helicase_C-like"/>
</dbReference>
<dbReference type="CDD" id="cd17992">
    <property type="entry name" value="DEXHc_RecG"/>
    <property type="match status" value="1"/>
</dbReference>
<dbReference type="CDD" id="cd04488">
    <property type="entry name" value="RecG_wedge_OBF"/>
    <property type="match status" value="1"/>
</dbReference>
<dbReference type="Pfam" id="PF00270">
    <property type="entry name" value="DEAD"/>
    <property type="match status" value="1"/>
</dbReference>
<accession>A0ABV1G328</accession>
<dbReference type="PANTHER" id="PTHR47964">
    <property type="entry name" value="ATP-DEPENDENT DNA HELICASE HOMOLOG RECG, CHLOROPLASTIC"/>
    <property type="match status" value="1"/>
</dbReference>
<evidence type="ECO:0000256" key="12">
    <source>
        <dbReference type="ARBA" id="ARBA00034617"/>
    </source>
</evidence>
<keyword evidence="8" id="KW-0238">DNA-binding</keyword>
<evidence type="ECO:0000256" key="11">
    <source>
        <dbReference type="ARBA" id="ARBA00023235"/>
    </source>
</evidence>
<dbReference type="Proteomes" id="UP001491552">
    <property type="component" value="Unassembled WGS sequence"/>
</dbReference>
<keyword evidence="6 15" id="KW-0347">Helicase</keyword>
<dbReference type="NCBIfam" id="TIGR00643">
    <property type="entry name" value="recG"/>
    <property type="match status" value="1"/>
</dbReference>
<evidence type="ECO:0000256" key="7">
    <source>
        <dbReference type="ARBA" id="ARBA00022840"/>
    </source>
</evidence>
<evidence type="ECO:0000256" key="8">
    <source>
        <dbReference type="ARBA" id="ARBA00023125"/>
    </source>
</evidence>
<evidence type="ECO:0000313" key="19">
    <source>
        <dbReference type="Proteomes" id="UP001491552"/>
    </source>
</evidence>
<keyword evidence="10 15" id="KW-0234">DNA repair</keyword>
<dbReference type="SMART" id="SM00487">
    <property type="entry name" value="DEXDc"/>
    <property type="match status" value="1"/>
</dbReference>
<comment type="caution">
    <text evidence="18">The sequence shown here is derived from an EMBL/GenBank/DDBJ whole genome shotgun (WGS) entry which is preliminary data.</text>
</comment>
<keyword evidence="19" id="KW-1185">Reference proteome</keyword>
<dbReference type="NCBIfam" id="NF008165">
    <property type="entry name" value="PRK10917.1-3"/>
    <property type="match status" value="1"/>
</dbReference>
<evidence type="ECO:0000256" key="3">
    <source>
        <dbReference type="ARBA" id="ARBA00022741"/>
    </source>
</evidence>
<dbReference type="PROSITE" id="PS51192">
    <property type="entry name" value="HELICASE_ATP_BIND_1"/>
    <property type="match status" value="1"/>
</dbReference>
<evidence type="ECO:0000256" key="2">
    <source>
        <dbReference type="ARBA" id="ARBA00017846"/>
    </source>
</evidence>
<dbReference type="InterPro" id="IPR027417">
    <property type="entry name" value="P-loop_NTPase"/>
</dbReference>
<reference evidence="18 19" key="1">
    <citation type="submission" date="2024-03" db="EMBL/GenBank/DDBJ databases">
        <title>Human intestinal bacterial collection.</title>
        <authorList>
            <person name="Pauvert C."/>
            <person name="Hitch T.C.A."/>
            <person name="Clavel T."/>
        </authorList>
    </citation>
    <scope>NUCLEOTIDE SEQUENCE [LARGE SCALE GENOMIC DNA]</scope>
    <source>
        <strain evidence="18 19">CLA-AA-H192</strain>
    </source>
</reference>
<dbReference type="EC" id="5.6.2.4" evidence="13 15"/>
<dbReference type="Gene3D" id="3.40.50.300">
    <property type="entry name" value="P-loop containing nucleotide triphosphate hydrolases"/>
    <property type="match status" value="2"/>
</dbReference>
<gene>
    <name evidence="18" type="primary">recG</name>
    <name evidence="18" type="ORF">WMO66_00675</name>
</gene>
<dbReference type="Pfam" id="PF00271">
    <property type="entry name" value="Helicase_C"/>
    <property type="match status" value="1"/>
</dbReference>
<feature type="domain" description="Helicase ATP-binding" evidence="16">
    <location>
        <begin position="278"/>
        <end position="439"/>
    </location>
</feature>
<keyword evidence="5 15" id="KW-0378">Hydrolase</keyword>
<evidence type="ECO:0000256" key="6">
    <source>
        <dbReference type="ARBA" id="ARBA00022806"/>
    </source>
</evidence>
<dbReference type="SUPFAM" id="SSF50249">
    <property type="entry name" value="Nucleic acid-binding proteins"/>
    <property type="match status" value="1"/>
</dbReference>
<comment type="function">
    <text evidence="15">Plays a critical role in recombination and DNA repair. Helps process Holliday junction intermediates to mature products by catalyzing branch migration. Has replication fork regression activity, unwinds stalled or blocked replication forks to make a HJ that can be resolved. Has a DNA unwinding activity characteristic of a DNA helicase with 3'-5' polarity.</text>
</comment>
<evidence type="ECO:0000259" key="16">
    <source>
        <dbReference type="PROSITE" id="PS51192"/>
    </source>
</evidence>
<evidence type="ECO:0000256" key="4">
    <source>
        <dbReference type="ARBA" id="ARBA00022763"/>
    </source>
</evidence>
<dbReference type="SUPFAM" id="SSF52540">
    <property type="entry name" value="P-loop containing nucleoside triphosphate hydrolases"/>
    <property type="match status" value="1"/>
</dbReference>
<evidence type="ECO:0000256" key="1">
    <source>
        <dbReference type="ARBA" id="ARBA00007504"/>
    </source>
</evidence>
<dbReference type="Gene3D" id="2.40.50.140">
    <property type="entry name" value="Nucleic acid-binding proteins"/>
    <property type="match status" value="1"/>
</dbReference>
<dbReference type="GO" id="GO:0003678">
    <property type="term" value="F:DNA helicase activity"/>
    <property type="evidence" value="ECO:0007669"/>
    <property type="project" value="UniProtKB-EC"/>
</dbReference>
<dbReference type="NCBIfam" id="NF008168">
    <property type="entry name" value="PRK10917.2-2"/>
    <property type="match status" value="1"/>
</dbReference>
<protein>
    <recommendedName>
        <fullName evidence="2 15">ATP-dependent DNA helicase RecG</fullName>
        <ecNumber evidence="13 15">5.6.2.4</ecNumber>
    </recommendedName>
</protein>
<dbReference type="Pfam" id="PF19833">
    <property type="entry name" value="RecG_dom3_C"/>
    <property type="match status" value="1"/>
</dbReference>
<keyword evidence="3 15" id="KW-0547">Nucleotide-binding</keyword>
<evidence type="ECO:0000256" key="13">
    <source>
        <dbReference type="ARBA" id="ARBA00034808"/>
    </source>
</evidence>
<dbReference type="InterPro" id="IPR033454">
    <property type="entry name" value="RecG_wedge"/>
</dbReference>
<feature type="domain" description="Helicase C-terminal" evidence="17">
    <location>
        <begin position="461"/>
        <end position="621"/>
    </location>
</feature>
<comment type="similarity">
    <text evidence="1 15">Belongs to the helicase family. RecG subfamily.</text>
</comment>
<dbReference type="PANTHER" id="PTHR47964:SF1">
    <property type="entry name" value="ATP-DEPENDENT DNA HELICASE HOMOLOG RECG, CHLOROPLASTIC"/>
    <property type="match status" value="1"/>
</dbReference>
<dbReference type="Pfam" id="PF17191">
    <property type="entry name" value="RecG_wedge"/>
    <property type="match status" value="1"/>
</dbReference>
<proteinExistence type="inferred from homology"/>
<comment type="catalytic activity">
    <reaction evidence="14 15">
        <text>ATP + H2O = ADP + phosphate + H(+)</text>
        <dbReference type="Rhea" id="RHEA:13065"/>
        <dbReference type="ChEBI" id="CHEBI:15377"/>
        <dbReference type="ChEBI" id="CHEBI:15378"/>
        <dbReference type="ChEBI" id="CHEBI:30616"/>
        <dbReference type="ChEBI" id="CHEBI:43474"/>
        <dbReference type="ChEBI" id="CHEBI:456216"/>
        <dbReference type="EC" id="5.6.2.4"/>
    </reaction>
</comment>
<keyword evidence="4 15" id="KW-0227">DNA damage</keyword>
<evidence type="ECO:0000256" key="15">
    <source>
        <dbReference type="RuleBase" id="RU363016"/>
    </source>
</evidence>
<dbReference type="InterPro" id="IPR012340">
    <property type="entry name" value="NA-bd_OB-fold"/>
</dbReference>
<dbReference type="PROSITE" id="PS51194">
    <property type="entry name" value="HELICASE_CTER"/>
    <property type="match status" value="1"/>
</dbReference>
<dbReference type="GO" id="GO:0016787">
    <property type="term" value="F:hydrolase activity"/>
    <property type="evidence" value="ECO:0007669"/>
    <property type="project" value="UniProtKB-KW"/>
</dbReference>
<dbReference type="RefSeq" id="WP_349134480.1">
    <property type="nucleotide sequence ID" value="NZ_JBBMFF010000053.1"/>
</dbReference>
<evidence type="ECO:0000256" key="10">
    <source>
        <dbReference type="ARBA" id="ARBA00023204"/>
    </source>
</evidence>
<dbReference type="InterPro" id="IPR045562">
    <property type="entry name" value="RecG_dom3_C"/>
</dbReference>
<dbReference type="InterPro" id="IPR014001">
    <property type="entry name" value="Helicase_ATP-bd"/>
</dbReference>
<dbReference type="InterPro" id="IPR047112">
    <property type="entry name" value="RecG/Mfd"/>
</dbReference>
<evidence type="ECO:0000256" key="5">
    <source>
        <dbReference type="ARBA" id="ARBA00022801"/>
    </source>
</evidence>